<dbReference type="PROSITE" id="PS51668">
    <property type="entry name" value="TSAA_2"/>
    <property type="match status" value="1"/>
</dbReference>
<evidence type="ECO:0000256" key="2">
    <source>
        <dbReference type="ARBA" id="ARBA00033753"/>
    </source>
</evidence>
<evidence type="ECO:0000313" key="4">
    <source>
        <dbReference type="EMBL" id="BEQ14216.1"/>
    </source>
</evidence>
<organism evidence="4 5">
    <name type="scientific">Desulfoferula mesophila</name>
    <dbReference type="NCBI Taxonomy" id="3058419"/>
    <lineage>
        <taxon>Bacteria</taxon>
        <taxon>Pseudomonadati</taxon>
        <taxon>Thermodesulfobacteriota</taxon>
        <taxon>Desulfarculia</taxon>
        <taxon>Desulfarculales</taxon>
        <taxon>Desulfarculaceae</taxon>
        <taxon>Desulfoferula</taxon>
    </lineage>
</organism>
<keyword evidence="5" id="KW-1185">Reference proteome</keyword>
<feature type="domain" description="TsaA-like" evidence="3">
    <location>
        <begin position="6"/>
        <end position="137"/>
    </location>
</feature>
<reference evidence="5" key="1">
    <citation type="journal article" date="2023" name="Arch. Microbiol.">
        <title>Desulfoferula mesophilus gen. nov. sp. nov., a mesophilic sulfate-reducing bacterium isolated from a brackish lake sediment.</title>
        <authorList>
            <person name="Watanabe T."/>
            <person name="Yabe T."/>
            <person name="Tsuji J.M."/>
            <person name="Fukui M."/>
        </authorList>
    </citation>
    <scope>NUCLEOTIDE SEQUENCE [LARGE SCALE GENOMIC DNA]</scope>
    <source>
        <strain evidence="5">12FAK</strain>
    </source>
</reference>
<dbReference type="PANTHER" id="PTHR12818:SF0">
    <property type="entry name" value="TRNA (ADENINE(37)-N6)-METHYLTRANSFERASE"/>
    <property type="match status" value="1"/>
</dbReference>
<dbReference type="CDD" id="cd09281">
    <property type="entry name" value="UPF0066"/>
    <property type="match status" value="1"/>
</dbReference>
<dbReference type="AlphaFoldDB" id="A0AAU9EJQ6"/>
<sequence>MNEIIYQPIGLLHTPFAEPKGAPIQPCGAEDALGRAELRPELAPALEGLDGFSHVILLYHCHRAAAFKPKVRPFLDDHEHGLFATRAPARPNPIGLSVVELLGVEGHVLRLRGVDMVDQSPLLDLKPYVPRFDAPAGPIRTGWLADKAQDAPTQKADERFS</sequence>
<dbReference type="Pfam" id="PF01980">
    <property type="entry name" value="TrmO_N"/>
    <property type="match status" value="1"/>
</dbReference>
<dbReference type="RefSeq" id="WP_338605933.1">
    <property type="nucleotide sequence ID" value="NZ_AP028679.1"/>
</dbReference>
<name>A0AAU9EJQ6_9BACT</name>
<dbReference type="KEGG" id="dmp:FAK_12820"/>
<dbReference type="EMBL" id="AP028679">
    <property type="protein sequence ID" value="BEQ14216.1"/>
    <property type="molecule type" value="Genomic_DNA"/>
</dbReference>
<protein>
    <submittedName>
        <fullName evidence="4">tRNA (N6-threonylcarbamoyladenosine(37)-N6)-methyltransferase TrmO</fullName>
    </submittedName>
</protein>
<dbReference type="PANTHER" id="PTHR12818">
    <property type="entry name" value="TRNA (ADENINE(37)-N6)-METHYLTRANSFERASE"/>
    <property type="match status" value="1"/>
</dbReference>
<dbReference type="Gene3D" id="2.40.30.70">
    <property type="entry name" value="YaeB-like"/>
    <property type="match status" value="1"/>
</dbReference>
<dbReference type="InterPro" id="IPR036413">
    <property type="entry name" value="YaeB-like_sf"/>
</dbReference>
<comment type="similarity">
    <text evidence="2">Belongs to the tRNA methyltransferase O family.</text>
</comment>
<keyword evidence="1" id="KW-0949">S-adenosyl-L-methionine</keyword>
<evidence type="ECO:0000256" key="1">
    <source>
        <dbReference type="ARBA" id="ARBA00022691"/>
    </source>
</evidence>
<dbReference type="InterPro" id="IPR040372">
    <property type="entry name" value="YaeB-like"/>
</dbReference>
<dbReference type="NCBIfam" id="TIGR00104">
    <property type="entry name" value="tRNA_TsaA"/>
    <property type="match status" value="1"/>
</dbReference>
<dbReference type="SUPFAM" id="SSF118196">
    <property type="entry name" value="YaeB-like"/>
    <property type="match status" value="1"/>
</dbReference>
<gene>
    <name evidence="4" type="ORF">FAK_12820</name>
</gene>
<accession>A0AAU9EJQ6</accession>
<evidence type="ECO:0000313" key="5">
    <source>
        <dbReference type="Proteomes" id="UP001366166"/>
    </source>
</evidence>
<evidence type="ECO:0000259" key="3">
    <source>
        <dbReference type="PROSITE" id="PS51668"/>
    </source>
</evidence>
<proteinExistence type="inferred from homology"/>
<dbReference type="Proteomes" id="UP001366166">
    <property type="component" value="Chromosome"/>
</dbReference>
<dbReference type="InterPro" id="IPR036414">
    <property type="entry name" value="YaeB_N_sf"/>
</dbReference>
<dbReference type="InterPro" id="IPR023370">
    <property type="entry name" value="TrmO-like_N"/>
</dbReference>